<dbReference type="PROSITE" id="PS00894">
    <property type="entry name" value="HTH_DEOR_1"/>
    <property type="match status" value="1"/>
</dbReference>
<evidence type="ECO:0000259" key="4">
    <source>
        <dbReference type="PROSITE" id="PS51000"/>
    </source>
</evidence>
<dbReference type="InterPro" id="IPR014036">
    <property type="entry name" value="DeoR-like_C"/>
</dbReference>
<gene>
    <name evidence="5" type="ORF">FYJ26_03300</name>
</gene>
<dbReference type="Gene3D" id="1.10.10.10">
    <property type="entry name" value="Winged helix-like DNA-binding domain superfamily/Winged helix DNA-binding domain"/>
    <property type="match status" value="1"/>
</dbReference>
<dbReference type="InterPro" id="IPR001034">
    <property type="entry name" value="DeoR_HTH"/>
</dbReference>
<dbReference type="SUPFAM" id="SSF100950">
    <property type="entry name" value="NagB/RpiA/CoA transferase-like"/>
    <property type="match status" value="1"/>
</dbReference>
<dbReference type="GO" id="GO:0003700">
    <property type="term" value="F:DNA-binding transcription factor activity"/>
    <property type="evidence" value="ECO:0007669"/>
    <property type="project" value="InterPro"/>
</dbReference>
<keyword evidence="2" id="KW-0238">DNA-binding</keyword>
<dbReference type="InterPro" id="IPR036390">
    <property type="entry name" value="WH_DNA-bd_sf"/>
</dbReference>
<dbReference type="InterPro" id="IPR018356">
    <property type="entry name" value="Tscrpt_reg_HTH_DeoR_CS"/>
</dbReference>
<dbReference type="Pfam" id="PF08220">
    <property type="entry name" value="HTH_DeoR"/>
    <property type="match status" value="1"/>
</dbReference>
<organism evidence="5 6">
    <name type="scientific">Anaerococcus porci</name>
    <dbReference type="NCBI Taxonomy" id="2652269"/>
    <lineage>
        <taxon>Bacteria</taxon>
        <taxon>Bacillati</taxon>
        <taxon>Bacillota</taxon>
        <taxon>Tissierellia</taxon>
        <taxon>Tissierellales</taxon>
        <taxon>Peptoniphilaceae</taxon>
        <taxon>Anaerococcus</taxon>
    </lineage>
</organism>
<dbReference type="PROSITE" id="PS51000">
    <property type="entry name" value="HTH_DEOR_2"/>
    <property type="match status" value="1"/>
</dbReference>
<dbReference type="InterPro" id="IPR037171">
    <property type="entry name" value="NagB/RpiA_transferase-like"/>
</dbReference>
<keyword evidence="6" id="KW-1185">Reference proteome</keyword>
<dbReference type="InterPro" id="IPR036388">
    <property type="entry name" value="WH-like_DNA-bd_sf"/>
</dbReference>
<dbReference type="GO" id="GO:0003677">
    <property type="term" value="F:DNA binding"/>
    <property type="evidence" value="ECO:0007669"/>
    <property type="project" value="UniProtKB-KW"/>
</dbReference>
<dbReference type="AlphaFoldDB" id="A0A6N7VUR1"/>
<dbReference type="PRINTS" id="PR00037">
    <property type="entry name" value="HTHLACR"/>
</dbReference>
<name>A0A6N7VUR1_9FIRM</name>
<comment type="caution">
    <text evidence="5">The sequence shown here is derived from an EMBL/GenBank/DDBJ whole genome shotgun (WGS) entry which is preliminary data.</text>
</comment>
<evidence type="ECO:0000256" key="2">
    <source>
        <dbReference type="ARBA" id="ARBA00023125"/>
    </source>
</evidence>
<sequence length="248" mass="28589">MLKAERQEKIIEILEVEHKVIASELSKRFDVSEDTIRRDLKELDNLGKLKRVHSGALKIGPKITNFEYRSKIGQEEKKIMAKKALPFIKENSLIVIDGGTTNNTLINQIPLDFKCKIITNSIPIAVSLNNHKNIECIVLGGDYDKRTMSNFGPMTLKELDYFVPDIYIMGVYNINLEYGVSVNTFEESVIKKKMSDISTDVLCMVTKDKLETVSNYKHTNLKDITYLITSNWEDKFKKKYRKFIEKVI</sequence>
<reference evidence="5 6" key="1">
    <citation type="submission" date="2019-08" db="EMBL/GenBank/DDBJ databases">
        <title>In-depth cultivation of the pig gut microbiome towards novel bacterial diversity and tailored functional studies.</title>
        <authorList>
            <person name="Wylensek D."/>
            <person name="Hitch T.C.A."/>
            <person name="Clavel T."/>
        </authorList>
    </citation>
    <scope>NUCLEOTIDE SEQUENCE [LARGE SCALE GENOMIC DNA]</scope>
    <source>
        <strain evidence="5 6">WCA-380-WT-2B</strain>
    </source>
</reference>
<dbReference type="SMART" id="SM01134">
    <property type="entry name" value="DeoRC"/>
    <property type="match status" value="1"/>
</dbReference>
<keyword evidence="3" id="KW-0804">Transcription</keyword>
<protein>
    <submittedName>
        <fullName evidence="5">DeoR/GlpR transcriptional regulator</fullName>
    </submittedName>
</protein>
<evidence type="ECO:0000313" key="6">
    <source>
        <dbReference type="Proteomes" id="UP000441925"/>
    </source>
</evidence>
<evidence type="ECO:0000313" key="5">
    <source>
        <dbReference type="EMBL" id="MSS77439.1"/>
    </source>
</evidence>
<dbReference type="SUPFAM" id="SSF46785">
    <property type="entry name" value="Winged helix' DNA-binding domain"/>
    <property type="match status" value="1"/>
</dbReference>
<dbReference type="PANTHER" id="PTHR30363">
    <property type="entry name" value="HTH-TYPE TRANSCRIPTIONAL REGULATOR SRLR-RELATED"/>
    <property type="match status" value="1"/>
</dbReference>
<evidence type="ECO:0000256" key="3">
    <source>
        <dbReference type="ARBA" id="ARBA00023163"/>
    </source>
</evidence>
<dbReference type="Pfam" id="PF00455">
    <property type="entry name" value="DeoRC"/>
    <property type="match status" value="1"/>
</dbReference>
<dbReference type="Proteomes" id="UP000441925">
    <property type="component" value="Unassembled WGS sequence"/>
</dbReference>
<keyword evidence="1" id="KW-0805">Transcription regulation</keyword>
<feature type="domain" description="HTH deoR-type" evidence="4">
    <location>
        <begin position="3"/>
        <end position="58"/>
    </location>
</feature>
<dbReference type="InterPro" id="IPR050313">
    <property type="entry name" value="Carb_Metab_HTH_regulators"/>
</dbReference>
<dbReference type="EMBL" id="VULQ01000003">
    <property type="protein sequence ID" value="MSS77439.1"/>
    <property type="molecule type" value="Genomic_DNA"/>
</dbReference>
<evidence type="ECO:0000256" key="1">
    <source>
        <dbReference type="ARBA" id="ARBA00023015"/>
    </source>
</evidence>
<accession>A0A6N7VUR1</accession>
<dbReference type="SMART" id="SM00420">
    <property type="entry name" value="HTH_DEOR"/>
    <property type="match status" value="1"/>
</dbReference>
<dbReference type="PANTHER" id="PTHR30363:SF44">
    <property type="entry name" value="AGA OPERON TRANSCRIPTIONAL REPRESSOR-RELATED"/>
    <property type="match status" value="1"/>
</dbReference>
<dbReference type="Gene3D" id="3.40.50.1360">
    <property type="match status" value="1"/>
</dbReference>
<proteinExistence type="predicted"/>
<dbReference type="RefSeq" id="WP_154539579.1">
    <property type="nucleotide sequence ID" value="NZ_JAXDSU010000060.1"/>
</dbReference>